<keyword evidence="1" id="KW-0732">Signal</keyword>
<sequence length="59" mass="6152">MISKDEMKRLGGVFWAVCSLAGMAIAPAQANEVPRMAPTPSWVVADAVPDNVPGATGLR</sequence>
<accession>G7TL59</accession>
<evidence type="ECO:0000256" key="1">
    <source>
        <dbReference type="SAM" id="SignalP"/>
    </source>
</evidence>
<dbReference type="EMBL" id="CP003057">
    <property type="protein sequence ID" value="AEQ97101.1"/>
    <property type="molecule type" value="Genomic_DNA"/>
</dbReference>
<organism evidence="2">
    <name type="scientific">Xanthomonas oryzae pv. oryzicola (strain BLS256)</name>
    <dbReference type="NCBI Taxonomy" id="383407"/>
    <lineage>
        <taxon>Bacteria</taxon>
        <taxon>Pseudomonadati</taxon>
        <taxon>Pseudomonadota</taxon>
        <taxon>Gammaproteobacteria</taxon>
        <taxon>Lysobacterales</taxon>
        <taxon>Lysobacteraceae</taxon>
        <taxon>Xanthomonas</taxon>
    </lineage>
</organism>
<feature type="signal peptide" evidence="1">
    <location>
        <begin position="1"/>
        <end position="30"/>
    </location>
</feature>
<protein>
    <submittedName>
        <fullName evidence="2">Uncharacterized protein</fullName>
    </submittedName>
</protein>
<dbReference type="HOGENOM" id="CLU_2959799_0_0_6"/>
<name>G7TL59_XANOB</name>
<reference evidence="2" key="1">
    <citation type="journal article" date="2011" name="J. Bacteriol.">
        <title>Two new complete genome sequences offer insight into host and tissue specificity of plant pathogenic Xanthomonas spp.</title>
        <authorList>
            <person name="Bogdanove A.J."/>
            <person name="Koebnik R."/>
            <person name="Lu H."/>
            <person name="Furutani A."/>
            <person name="Angiuoli S.V."/>
            <person name="Patil P.B."/>
            <person name="Van Sluys M.A."/>
            <person name="Ryan R.P."/>
            <person name="Meyer D.F."/>
            <person name="Han S.W."/>
            <person name="Aparna G."/>
            <person name="Rajaram M."/>
            <person name="Delcher A.L."/>
            <person name="Phillippy A.M."/>
            <person name="Puiu D."/>
            <person name="Schatz M.C."/>
            <person name="Shumway M."/>
            <person name="Sommer D.D."/>
            <person name="Trapnell C."/>
            <person name="Benahmed F."/>
            <person name="Dimitrov G."/>
            <person name="Madupu R."/>
            <person name="Radune D."/>
            <person name="Sullivan S."/>
            <person name="Jha G."/>
            <person name="Ishihara H."/>
            <person name="Lee S.W."/>
            <person name="Pandey A."/>
            <person name="Sharma V."/>
            <person name="Sriariyanun M."/>
            <person name="Szurek B."/>
            <person name="Vera-Cruz C.M."/>
            <person name="Dorman K.S."/>
            <person name="Ronald P.C."/>
            <person name="Verdier V."/>
            <person name="Dow J.M."/>
            <person name="Sonti R.V."/>
            <person name="Tsuge S."/>
            <person name="Brendel V.P."/>
            <person name="Rabinowicz P.D."/>
            <person name="Leach J.E."/>
            <person name="White F.F."/>
            <person name="Salzberg S.L."/>
        </authorList>
    </citation>
    <scope>NUCLEOTIDE SEQUENCE [LARGE SCALE GENOMIC DNA]</scope>
    <source>
        <strain evidence="2">BLS256</strain>
    </source>
</reference>
<feature type="chain" id="PRO_5003504146" evidence="1">
    <location>
        <begin position="31"/>
        <end position="59"/>
    </location>
</feature>
<dbReference type="AlphaFoldDB" id="G7TL59"/>
<dbReference type="Proteomes" id="UP000008851">
    <property type="component" value="Chromosome"/>
</dbReference>
<proteinExistence type="predicted"/>
<dbReference type="KEGG" id="xor:XOC_3002"/>
<reference evidence="2" key="2">
    <citation type="submission" date="2015-06" db="EMBL/GenBank/DDBJ databases">
        <authorList>
            <person name="Booher N.J."/>
            <person name="Carpenter S.C.D."/>
            <person name="Sebra R.P."/>
            <person name="Wang L."/>
            <person name="Salzberg S.L."/>
            <person name="Leach J.E."/>
            <person name="Bogdanove A.J."/>
        </authorList>
    </citation>
    <scope>NUCLEOTIDE SEQUENCE</scope>
    <source>
        <strain evidence="2">BLS256</strain>
    </source>
</reference>
<evidence type="ECO:0000313" key="2">
    <source>
        <dbReference type="EMBL" id="AEQ97101.1"/>
    </source>
</evidence>
<gene>
    <name evidence="2" type="ORF">XOC_3002</name>
</gene>